<dbReference type="Gene3D" id="1.10.1060.10">
    <property type="entry name" value="Alpha-helical ferredoxin"/>
    <property type="match status" value="1"/>
</dbReference>
<dbReference type="Proteomes" id="UP000272908">
    <property type="component" value="Unassembled WGS sequence"/>
</dbReference>
<dbReference type="PANTHER" id="PTHR42783:SF3">
    <property type="entry name" value="GLUTAMATE SYNTHASE [NADPH] SMALL CHAIN-RELATED"/>
    <property type="match status" value="1"/>
</dbReference>
<dbReference type="Gene3D" id="3.50.50.60">
    <property type="entry name" value="FAD/NAD(P)-binding domain"/>
    <property type="match status" value="2"/>
</dbReference>
<feature type="domain" description="Dihydroprymidine dehydrogenase" evidence="3">
    <location>
        <begin position="144"/>
        <end position="253"/>
    </location>
</feature>
<accession>A0A3B0MPK2</accession>
<dbReference type="AlphaFoldDB" id="A0A3B0MPK2"/>
<name>A0A3B0MPK2_9RHOB</name>
<proteinExistence type="predicted"/>
<dbReference type="GO" id="GO:0051536">
    <property type="term" value="F:iron-sulfur cluster binding"/>
    <property type="evidence" value="ECO:0007669"/>
    <property type="project" value="InterPro"/>
</dbReference>
<evidence type="ECO:0000259" key="2">
    <source>
        <dbReference type="Pfam" id="PF07992"/>
    </source>
</evidence>
<dbReference type="SUPFAM" id="SSF46548">
    <property type="entry name" value="alpha-helical ferredoxin"/>
    <property type="match status" value="1"/>
</dbReference>
<gene>
    <name evidence="4" type="primary">preT</name>
    <name evidence="4" type="ORF">ROE7235_00563</name>
</gene>
<dbReference type="EC" id="1.3.1.1" evidence="4"/>
<sequence length="566" mass="60210">MLYFGAAAWPVCGVRMRVAQARPWPLHGFKAGLAGCRKHCVVDFSAQEMSICRVTVGGVVLAVIAARANSFAENHYFPIACFGGRPPVQGAVSRKRVFQKFYHLVRDADLCSTIQSSQRESAMTTPQRSDGVQPGRLEPSTLDQNFRDAYPPYDAHEAVVAADRCYFCHDAPCITACPTEIDIPLFIRQIATGTPDAAARTILDQNILGGMCARVCPTETLCEQACVREAAEGKPVEIGQLQRYATDTLMAKDIHPFKRAAPTGKTVAVVGAGPAGLACAHRLALHGHDVVIFEARAKGGGLNEFGIAAYKSTDDFAQRELNWLLQIGGIEIRYDQRLGQQTSLQALRDAYDAVFLGMGLTGVNALGLAGEETGHAEDAVDFIAELRQAQELGALPIGRRVVVIGGGMTAIDAGVQAKLLGAEEVSIVYRRGQDAMSASRHEQEHAQRKGVRLICNAAPVGIEGNGTLTGVTFAYTEMQGGKLVTTEDRFTLPADQVFKAIGQTLAGVPDGLALDGRKIAVSETGATSIKGVWAGGDCAAGGDDLTVTAVAEGRDAAEDMHRSLMG</sequence>
<dbReference type="EMBL" id="UIHC01000003">
    <property type="protein sequence ID" value="SUZ30834.1"/>
    <property type="molecule type" value="Genomic_DNA"/>
</dbReference>
<evidence type="ECO:0000259" key="3">
    <source>
        <dbReference type="Pfam" id="PF14691"/>
    </source>
</evidence>
<dbReference type="InterPro" id="IPR028261">
    <property type="entry name" value="DPD_II"/>
</dbReference>
<dbReference type="SUPFAM" id="SSF51971">
    <property type="entry name" value="Nucleotide-binding domain"/>
    <property type="match status" value="1"/>
</dbReference>
<keyword evidence="4" id="KW-0560">Oxidoreductase</keyword>
<dbReference type="InterPro" id="IPR023753">
    <property type="entry name" value="FAD/NAD-binding_dom"/>
</dbReference>
<evidence type="ECO:0000313" key="5">
    <source>
        <dbReference type="Proteomes" id="UP000272908"/>
    </source>
</evidence>
<dbReference type="Pfam" id="PF14691">
    <property type="entry name" value="Fer4_20"/>
    <property type="match status" value="1"/>
</dbReference>
<feature type="compositionally biased region" description="Polar residues" evidence="1">
    <location>
        <begin position="116"/>
        <end position="130"/>
    </location>
</feature>
<dbReference type="InterPro" id="IPR036188">
    <property type="entry name" value="FAD/NAD-bd_sf"/>
</dbReference>
<keyword evidence="5" id="KW-1185">Reference proteome</keyword>
<protein>
    <submittedName>
        <fullName evidence="4">NAD-dependent dihydropyrimidine dehydrogenase subunit PreT</fullName>
        <ecNumber evidence="4">1.3.1.1</ecNumber>
    </submittedName>
</protein>
<dbReference type="PRINTS" id="PR00419">
    <property type="entry name" value="ADXRDTASE"/>
</dbReference>
<evidence type="ECO:0000256" key="1">
    <source>
        <dbReference type="SAM" id="MobiDB-lite"/>
    </source>
</evidence>
<organism evidence="4 5">
    <name type="scientific">Roseinatronobacter ekhonensis</name>
    <dbReference type="NCBI Taxonomy" id="254356"/>
    <lineage>
        <taxon>Bacteria</taxon>
        <taxon>Pseudomonadati</taxon>
        <taxon>Pseudomonadota</taxon>
        <taxon>Alphaproteobacteria</taxon>
        <taxon>Rhodobacterales</taxon>
        <taxon>Paracoccaceae</taxon>
        <taxon>Roseinatronobacter</taxon>
    </lineage>
</organism>
<feature type="domain" description="FAD/NAD(P)-binding" evidence="2">
    <location>
        <begin position="266"/>
        <end position="553"/>
    </location>
</feature>
<evidence type="ECO:0000313" key="4">
    <source>
        <dbReference type="EMBL" id="SUZ30834.1"/>
    </source>
</evidence>
<feature type="region of interest" description="Disordered" evidence="1">
    <location>
        <begin position="116"/>
        <end position="136"/>
    </location>
</feature>
<dbReference type="PANTHER" id="PTHR42783">
    <property type="entry name" value="GLUTAMATE SYNTHASE [NADPH] SMALL CHAIN"/>
    <property type="match status" value="1"/>
</dbReference>
<reference evidence="5" key="1">
    <citation type="submission" date="2018-08" db="EMBL/GenBank/DDBJ databases">
        <authorList>
            <person name="Rodrigo-Torres L."/>
            <person name="Arahal R. D."/>
            <person name="Lucena T."/>
        </authorList>
    </citation>
    <scope>NUCLEOTIDE SEQUENCE [LARGE SCALE GENOMIC DNA]</scope>
    <source>
        <strain evidence="5">CECT 7235</strain>
    </source>
</reference>
<dbReference type="InterPro" id="IPR009051">
    <property type="entry name" value="Helical_ferredxn"/>
</dbReference>
<dbReference type="Pfam" id="PF07992">
    <property type="entry name" value="Pyr_redox_2"/>
    <property type="match status" value="1"/>
</dbReference>
<dbReference type="GO" id="GO:0004159">
    <property type="term" value="F:dihydropyrimidine dehydrogenase (NAD+) activity"/>
    <property type="evidence" value="ECO:0007669"/>
    <property type="project" value="UniProtKB-EC"/>
</dbReference>